<keyword evidence="2" id="KW-0249">Electron transport</keyword>
<comment type="similarity">
    <text evidence="1">Belongs to the ETF alpha-subunit/FixB family.</text>
</comment>
<dbReference type="InterPro" id="IPR014731">
    <property type="entry name" value="ETF_asu_C"/>
</dbReference>
<dbReference type="Pfam" id="PF00766">
    <property type="entry name" value="ETF_alpha"/>
    <property type="match status" value="1"/>
</dbReference>
<evidence type="ECO:0000259" key="4">
    <source>
        <dbReference type="Pfam" id="PF00766"/>
    </source>
</evidence>
<evidence type="ECO:0000256" key="2">
    <source>
        <dbReference type="ARBA" id="ARBA00022982"/>
    </source>
</evidence>
<evidence type="ECO:0000313" key="7">
    <source>
        <dbReference type="Proteomes" id="UP001057998"/>
    </source>
</evidence>
<organism evidence="6 7">
    <name type="scientific">Photobacterium atrarenae</name>
    <dbReference type="NCBI Taxonomy" id="865757"/>
    <lineage>
        <taxon>Bacteria</taxon>
        <taxon>Pseudomonadati</taxon>
        <taxon>Pseudomonadota</taxon>
        <taxon>Gammaproteobacteria</taxon>
        <taxon>Vibrionales</taxon>
        <taxon>Vibrionaceae</taxon>
        <taxon>Photobacterium</taxon>
    </lineage>
</organism>
<evidence type="ECO:0000259" key="5">
    <source>
        <dbReference type="Pfam" id="PF01012"/>
    </source>
</evidence>
<dbReference type="RefSeq" id="WP_255390833.1">
    <property type="nucleotide sequence ID" value="NZ_CP101509.1"/>
</dbReference>
<dbReference type="PANTHER" id="PTHR43153:SF1">
    <property type="entry name" value="ELECTRON TRANSFER FLAVOPROTEIN SUBUNIT ALPHA, MITOCHONDRIAL"/>
    <property type="match status" value="1"/>
</dbReference>
<dbReference type="Proteomes" id="UP001057998">
    <property type="component" value="Chromosome 2"/>
</dbReference>
<dbReference type="InterPro" id="IPR001308">
    <property type="entry name" value="ETF_a/FixB"/>
</dbReference>
<sequence>MNDMTDPIKRCDPRQARILRNRLHPQYPALSEQMSSRQLSGGRIEAEGKIRRIDPHQRGEIGPSGIRRIDRSLKNVSEMTSQALQGGMNASSVLTGAFTAPRKAKLLPVHQVTDPDFYIVVVPEFEGGQLSEADRALLGVAQQLAAQDPGTAGAVVAVVWDRDVGDKAQMHEAFSRAGADRVLALPAPSGYQPEYRLAGLAAAEQVLTPRFWLFGESGWRSAELGRRLAARLGERAATSVVEMALDPEKNVNGLWCRSGHSGQEYLRELTRIWLVATPLAEPLEEDCRYQAKVLPVPDVAPQEAKITDLGRQAVAPGSVPLAEAEFILAGGNGVTDWPLFHRVAVALGATEGASRVAVDDGYMARATQVGASGTLVSARVYLAVGISGAIQHLQGISQCESVIAINVDPGCAMVGRADLSVIADSSAVLQALIEACGDARGGSDPAEQPPDGEVWDDAV</sequence>
<protein>
    <submittedName>
        <fullName evidence="6">Electron transfer flavoprotein subunit alpha/FixB family protein</fullName>
    </submittedName>
</protein>
<dbReference type="SUPFAM" id="SSF52402">
    <property type="entry name" value="Adenine nucleotide alpha hydrolases-like"/>
    <property type="match status" value="1"/>
</dbReference>
<proteinExistence type="inferred from homology"/>
<dbReference type="Gene3D" id="3.40.50.620">
    <property type="entry name" value="HUPs"/>
    <property type="match status" value="1"/>
</dbReference>
<feature type="domain" description="Electron transfer flavoprotein alpha/beta-subunit N-terminal" evidence="5">
    <location>
        <begin position="121"/>
        <end position="248"/>
    </location>
</feature>
<dbReference type="PANTHER" id="PTHR43153">
    <property type="entry name" value="ELECTRON TRANSFER FLAVOPROTEIN ALPHA"/>
    <property type="match status" value="1"/>
</dbReference>
<feature type="domain" description="Electron transfer flavoprotein alpha subunit C-terminal" evidence="4">
    <location>
        <begin position="321"/>
        <end position="396"/>
    </location>
</feature>
<evidence type="ECO:0000256" key="3">
    <source>
        <dbReference type="SAM" id="MobiDB-lite"/>
    </source>
</evidence>
<dbReference type="InterPro" id="IPR029035">
    <property type="entry name" value="DHS-like_NAD/FAD-binding_dom"/>
</dbReference>
<dbReference type="Gene3D" id="3.40.50.1220">
    <property type="entry name" value="TPP-binding domain"/>
    <property type="match status" value="1"/>
</dbReference>
<dbReference type="EMBL" id="CP101509">
    <property type="protein sequence ID" value="UTV29515.1"/>
    <property type="molecule type" value="Genomic_DNA"/>
</dbReference>
<keyword evidence="7" id="KW-1185">Reference proteome</keyword>
<evidence type="ECO:0000256" key="1">
    <source>
        <dbReference type="ARBA" id="ARBA00005817"/>
    </source>
</evidence>
<feature type="region of interest" description="Disordered" evidence="3">
    <location>
        <begin position="439"/>
        <end position="459"/>
    </location>
</feature>
<reference evidence="6" key="1">
    <citation type="submission" date="2022-07" db="EMBL/GenBank/DDBJ databases">
        <title>Genome sequencing of Photobacterium atrarenae GJH2-4.</title>
        <authorList>
            <person name="Park S.-J."/>
        </authorList>
    </citation>
    <scope>NUCLEOTIDE SEQUENCE</scope>
    <source>
        <strain evidence="6">GJH2-4</strain>
    </source>
</reference>
<dbReference type="InterPro" id="IPR014730">
    <property type="entry name" value="ETF_a/b_N"/>
</dbReference>
<accession>A0ABY5GLA1</accession>
<dbReference type="Pfam" id="PF01012">
    <property type="entry name" value="ETF"/>
    <property type="match status" value="1"/>
</dbReference>
<evidence type="ECO:0000313" key="6">
    <source>
        <dbReference type="EMBL" id="UTV29515.1"/>
    </source>
</evidence>
<dbReference type="SUPFAM" id="SSF52467">
    <property type="entry name" value="DHS-like NAD/FAD-binding domain"/>
    <property type="match status" value="1"/>
</dbReference>
<gene>
    <name evidence="6" type="ORF">NNL38_21085</name>
</gene>
<keyword evidence="2" id="KW-0813">Transport</keyword>
<dbReference type="InterPro" id="IPR014729">
    <property type="entry name" value="Rossmann-like_a/b/a_fold"/>
</dbReference>
<name>A0ABY5GLA1_9GAMM</name>